<name>A0A5J4ZI28_9ASTE</name>
<evidence type="ECO:0000313" key="3">
    <source>
        <dbReference type="Proteomes" id="UP000325577"/>
    </source>
</evidence>
<feature type="region of interest" description="Disordered" evidence="1">
    <location>
        <begin position="115"/>
        <end position="134"/>
    </location>
</feature>
<feature type="region of interest" description="Disordered" evidence="1">
    <location>
        <begin position="1"/>
        <end position="20"/>
    </location>
</feature>
<accession>A0A5J4ZI28</accession>
<dbReference type="Proteomes" id="UP000325577">
    <property type="component" value="Linkage Group LG7"/>
</dbReference>
<protein>
    <submittedName>
        <fullName evidence="2">Uncharacterized protein</fullName>
    </submittedName>
</protein>
<evidence type="ECO:0000256" key="1">
    <source>
        <dbReference type="SAM" id="MobiDB-lite"/>
    </source>
</evidence>
<reference evidence="2 3" key="1">
    <citation type="submission" date="2019-09" db="EMBL/GenBank/DDBJ databases">
        <title>A chromosome-level genome assembly of the Chinese tupelo Nyssa sinensis.</title>
        <authorList>
            <person name="Yang X."/>
            <person name="Kang M."/>
            <person name="Yang Y."/>
            <person name="Xiong H."/>
            <person name="Wang M."/>
            <person name="Zhang Z."/>
            <person name="Wang Z."/>
            <person name="Wu H."/>
            <person name="Ma T."/>
            <person name="Liu J."/>
            <person name="Xi Z."/>
        </authorList>
    </citation>
    <scope>NUCLEOTIDE SEQUENCE [LARGE SCALE GENOMIC DNA]</scope>
    <source>
        <strain evidence="2">J267</strain>
        <tissue evidence="2">Leaf</tissue>
    </source>
</reference>
<gene>
    <name evidence="2" type="ORF">F0562_015724</name>
</gene>
<dbReference type="AlphaFoldDB" id="A0A5J4ZI28"/>
<dbReference type="EMBL" id="CM018050">
    <property type="protein sequence ID" value="KAA8518393.1"/>
    <property type="molecule type" value="Genomic_DNA"/>
</dbReference>
<keyword evidence="3" id="KW-1185">Reference proteome</keyword>
<proteinExistence type="predicted"/>
<evidence type="ECO:0000313" key="2">
    <source>
        <dbReference type="EMBL" id="KAA8518393.1"/>
    </source>
</evidence>
<organism evidence="2 3">
    <name type="scientific">Nyssa sinensis</name>
    <dbReference type="NCBI Taxonomy" id="561372"/>
    <lineage>
        <taxon>Eukaryota</taxon>
        <taxon>Viridiplantae</taxon>
        <taxon>Streptophyta</taxon>
        <taxon>Embryophyta</taxon>
        <taxon>Tracheophyta</taxon>
        <taxon>Spermatophyta</taxon>
        <taxon>Magnoliopsida</taxon>
        <taxon>eudicotyledons</taxon>
        <taxon>Gunneridae</taxon>
        <taxon>Pentapetalae</taxon>
        <taxon>asterids</taxon>
        <taxon>Cornales</taxon>
        <taxon>Nyssaceae</taxon>
        <taxon>Nyssa</taxon>
    </lineage>
</organism>
<sequence>MENMGCHEPQRPKPRTWPQRFGAASEPPLCLICRPSRNDHCARCEENSESEDVIGEDIDSEGLFSGDEECVGELELELAIDVCSQHWATSDVSGGEVGLEAAGSLGKVDALAKLAEEPTHPTSSAVDQELEELV</sequence>